<proteinExistence type="predicted"/>
<reference evidence="1" key="1">
    <citation type="journal article" date="2015" name="Nature">
        <title>Complex archaea that bridge the gap between prokaryotes and eukaryotes.</title>
        <authorList>
            <person name="Spang A."/>
            <person name="Saw J.H."/>
            <person name="Jorgensen S.L."/>
            <person name="Zaremba-Niedzwiedzka K."/>
            <person name="Martijn J."/>
            <person name="Lind A.E."/>
            <person name="van Eijk R."/>
            <person name="Schleper C."/>
            <person name="Guy L."/>
            <person name="Ettema T.J."/>
        </authorList>
    </citation>
    <scope>NUCLEOTIDE SEQUENCE</scope>
</reference>
<dbReference type="EMBL" id="LAZR01015114">
    <property type="protein sequence ID" value="KKM14584.1"/>
    <property type="molecule type" value="Genomic_DNA"/>
</dbReference>
<organism evidence="1">
    <name type="scientific">marine sediment metagenome</name>
    <dbReference type="NCBI Taxonomy" id="412755"/>
    <lineage>
        <taxon>unclassified sequences</taxon>
        <taxon>metagenomes</taxon>
        <taxon>ecological metagenomes</taxon>
    </lineage>
</organism>
<dbReference type="AlphaFoldDB" id="A0A0F9I4J4"/>
<sequence length="218" mass="24959">MRELIELLKNNWVPYCGWTEYYGLELGRAMQTKAKEIGRDNFVVLNDNGWIPLTGETWDIVIGAPLAVLRLRADYVEPHRDKVFASTTDREHDSMNNIVAVTAHCKCGNVFCDDVVHGKSQAQHTEPAEDEYELCEIYEEGELLVFNYDDQQFGIGTALDMRNFAGYLSEDGEMRPASVRYFQSDSLELFDNMPIKRLRSGHITIKRPYPNSSVVLKK</sequence>
<protein>
    <submittedName>
        <fullName evidence="1">Uncharacterized protein</fullName>
    </submittedName>
</protein>
<gene>
    <name evidence="1" type="ORF">LCGC14_1704690</name>
</gene>
<comment type="caution">
    <text evidence="1">The sequence shown here is derived from an EMBL/GenBank/DDBJ whole genome shotgun (WGS) entry which is preliminary data.</text>
</comment>
<evidence type="ECO:0000313" key="1">
    <source>
        <dbReference type="EMBL" id="KKM14584.1"/>
    </source>
</evidence>
<accession>A0A0F9I4J4</accession>
<name>A0A0F9I4J4_9ZZZZ</name>